<name>A0ABD3XKP1_SINWO</name>
<dbReference type="Proteomes" id="UP001634394">
    <property type="component" value="Unassembled WGS sequence"/>
</dbReference>
<proteinExistence type="predicted"/>
<evidence type="ECO:0000256" key="2">
    <source>
        <dbReference type="ARBA" id="ARBA00022729"/>
    </source>
</evidence>
<evidence type="ECO:0000313" key="8">
    <source>
        <dbReference type="EMBL" id="KAL3886023.1"/>
    </source>
</evidence>
<keyword evidence="3 6" id="KW-0472">Membrane</keyword>
<comment type="subcellular location">
    <subcellularLocation>
        <location evidence="1">Membrane</location>
    </subcellularLocation>
</comment>
<keyword evidence="6" id="KW-1133">Transmembrane helix</keyword>
<dbReference type="Gene3D" id="2.60.40.10">
    <property type="entry name" value="Immunoglobulins"/>
    <property type="match status" value="1"/>
</dbReference>
<sequence length="1010" mass="114664">MSCIHILVSFIYVYYLNEISQCSKEDAFVFTECNATLVWNLGNDSSELLVYVTNPNGSSIIKMDNKNCTNRNNSSVKCTVEKRDIEVLVSVIIINTTINDSGNYTAWIRKGFSGMVPILKQLTVIDKPQIIVEGKPIIYESFLVMCSISFIHECLTFRWKIKGTDVEYASSDNASKLKFTNLTTMDSSIKLECQVGIEKCVDSNHAHHICVSAESDTYIVRPYYGPYNVFFNLTDNNIYLRENQTFMVKCYADCYPVCIFRWESYYMNVEDEELVVNRFESTKAGPYICIARNRETNATEKSRPIFLHHLKGHVDILYWIGPVFLVVVFVIFVTVWRIKASRGIEKRRKRQARAEQADNEVSRAKTWTNSRDLPCPPVQTDLFRRTNRLDYPKLQRHFRSSEKLSDQDKDVCNQKRDSMFLQTHHSSNILDRQIKDDFTKVKSTSEKDNLPYSIDDSPKGSWLLKQFARTKTSGTVTKDYHEPDTNSQPLISLQRSHDGSKLQEDPYHTIDENVLTVYDYSTFNAIEETSQETERRPAHRIYYYARSSVVDDVQEADVHATDESYLNPISDPAYALKTCQFDEKDMNGTDKKYITIIDDFSRPGEETNVTEADPTYITPIAGSHKRNGHRIVSLKKNTKKVNVMKGAPSMFVPTLRTYFAQNLITDMKFLRGKMGMLTILLLILMKGTDGPPVPPNTGPPLTVIKACAGEDQTLMIKDESAQEDIMTSSWIFSNIDATTADVTYCKMESPGNFSVDRLYSNKVEYCNTTSMLLKNLSLQDMGYYKVEFLKEKIQDTESLPIFLSVSDTPTKQCKPDIKILSGNMLNCSTQCEQFDVEWTQNKGDVVGNGSILQVDCLPKNESFSCCLKSKDMECYKGDKSDLCAPSYCTENRPGENVPAVHADKVPDNPGSNMLGLLALLIIPVILVVIYVLHRKKILPYESVPMLANGQKPDADDNDDQVPVLCLDNNHLISLYFFPEETVPVLGNGKTPDADDDDVQIPGKKIIVHTD</sequence>
<keyword evidence="2" id="KW-0732">Signal</keyword>
<gene>
    <name evidence="8" type="ORF">ACJMK2_026047</name>
</gene>
<evidence type="ECO:0000259" key="7">
    <source>
        <dbReference type="PROSITE" id="PS50835"/>
    </source>
</evidence>
<dbReference type="InterPro" id="IPR007110">
    <property type="entry name" value="Ig-like_dom"/>
</dbReference>
<feature type="compositionally biased region" description="Basic and acidic residues" evidence="5">
    <location>
        <begin position="352"/>
        <end position="363"/>
    </location>
</feature>
<dbReference type="AlphaFoldDB" id="A0ABD3XKP1"/>
<dbReference type="PANTHER" id="PTHR12080">
    <property type="entry name" value="SIGNALING LYMPHOCYTIC ACTIVATION MOLECULE"/>
    <property type="match status" value="1"/>
</dbReference>
<dbReference type="InterPro" id="IPR013783">
    <property type="entry name" value="Ig-like_fold"/>
</dbReference>
<protein>
    <recommendedName>
        <fullName evidence="7">Ig-like domain-containing protein</fullName>
    </recommendedName>
</protein>
<feature type="transmembrane region" description="Helical" evidence="6">
    <location>
        <begin position="316"/>
        <end position="338"/>
    </location>
</feature>
<keyword evidence="6" id="KW-0812">Transmembrane</keyword>
<dbReference type="InterPro" id="IPR015631">
    <property type="entry name" value="CD2/SLAM_rcpt"/>
</dbReference>
<dbReference type="EMBL" id="JBJQND010000002">
    <property type="protein sequence ID" value="KAL3886023.1"/>
    <property type="molecule type" value="Genomic_DNA"/>
</dbReference>
<evidence type="ECO:0000313" key="9">
    <source>
        <dbReference type="Proteomes" id="UP001634394"/>
    </source>
</evidence>
<dbReference type="PROSITE" id="PS50835">
    <property type="entry name" value="IG_LIKE"/>
    <property type="match status" value="2"/>
</dbReference>
<dbReference type="PANTHER" id="PTHR12080:SF48">
    <property type="entry name" value="IMMUNOGLOBULIN SUBTYPE DOMAIN-CONTAINING PROTEIN"/>
    <property type="match status" value="1"/>
</dbReference>
<feature type="region of interest" description="Disordered" evidence="5">
    <location>
        <begin position="350"/>
        <end position="370"/>
    </location>
</feature>
<feature type="domain" description="Ig-like" evidence="7">
    <location>
        <begin position="117"/>
        <end position="195"/>
    </location>
</feature>
<evidence type="ECO:0000256" key="3">
    <source>
        <dbReference type="ARBA" id="ARBA00023136"/>
    </source>
</evidence>
<evidence type="ECO:0000256" key="4">
    <source>
        <dbReference type="ARBA" id="ARBA00023180"/>
    </source>
</evidence>
<evidence type="ECO:0000256" key="1">
    <source>
        <dbReference type="ARBA" id="ARBA00004370"/>
    </source>
</evidence>
<feature type="compositionally biased region" description="Polar residues" evidence="5">
    <location>
        <begin position="485"/>
        <end position="494"/>
    </location>
</feature>
<organism evidence="8 9">
    <name type="scientific">Sinanodonta woodiana</name>
    <name type="common">Chinese pond mussel</name>
    <name type="synonym">Anodonta woodiana</name>
    <dbReference type="NCBI Taxonomy" id="1069815"/>
    <lineage>
        <taxon>Eukaryota</taxon>
        <taxon>Metazoa</taxon>
        <taxon>Spiralia</taxon>
        <taxon>Lophotrochozoa</taxon>
        <taxon>Mollusca</taxon>
        <taxon>Bivalvia</taxon>
        <taxon>Autobranchia</taxon>
        <taxon>Heteroconchia</taxon>
        <taxon>Palaeoheterodonta</taxon>
        <taxon>Unionida</taxon>
        <taxon>Unionoidea</taxon>
        <taxon>Unionidae</taxon>
        <taxon>Unioninae</taxon>
        <taxon>Sinanodonta</taxon>
    </lineage>
</organism>
<keyword evidence="9" id="KW-1185">Reference proteome</keyword>
<dbReference type="GO" id="GO:0016020">
    <property type="term" value="C:membrane"/>
    <property type="evidence" value="ECO:0007669"/>
    <property type="project" value="UniProtKB-SubCell"/>
</dbReference>
<comment type="caution">
    <text evidence="8">The sequence shown here is derived from an EMBL/GenBank/DDBJ whole genome shotgun (WGS) entry which is preliminary data.</text>
</comment>
<keyword evidence="4" id="KW-0325">Glycoprotein</keyword>
<feature type="region of interest" description="Disordered" evidence="5">
    <location>
        <begin position="473"/>
        <end position="501"/>
    </location>
</feature>
<evidence type="ECO:0000256" key="6">
    <source>
        <dbReference type="SAM" id="Phobius"/>
    </source>
</evidence>
<feature type="domain" description="Ig-like" evidence="7">
    <location>
        <begin position="226"/>
        <end position="306"/>
    </location>
</feature>
<accession>A0ABD3XKP1</accession>
<evidence type="ECO:0000256" key="5">
    <source>
        <dbReference type="SAM" id="MobiDB-lite"/>
    </source>
</evidence>
<feature type="transmembrane region" description="Helical" evidence="6">
    <location>
        <begin position="913"/>
        <end position="932"/>
    </location>
</feature>
<reference evidence="8 9" key="1">
    <citation type="submission" date="2024-11" db="EMBL/GenBank/DDBJ databases">
        <title>Chromosome-level genome assembly of the freshwater bivalve Anodonta woodiana.</title>
        <authorList>
            <person name="Chen X."/>
        </authorList>
    </citation>
    <scope>NUCLEOTIDE SEQUENCE [LARGE SCALE GENOMIC DNA]</scope>
    <source>
        <strain evidence="8">MN2024</strain>
        <tissue evidence="8">Gills</tissue>
    </source>
</reference>